<proteinExistence type="predicted"/>
<dbReference type="SUPFAM" id="SSF55874">
    <property type="entry name" value="ATPase domain of HSP90 chaperone/DNA topoisomerase II/histidine kinase"/>
    <property type="match status" value="1"/>
</dbReference>
<sequence>MSSNFRRQLNQIRDLHFKRKDLEIQLPTTFSFKDHGVYDFNNVLNFFDWSIENTNVKIDLTTCTQANYQALSLLVAYAWFLRSKGCYVTVEDGGGVSDAGKMWRLMGARGFSGVATHPKSQFTGDKYKPLIAIRNYDDFKFAVESADGYTKGFNIEYTNTLRYVLSELLYNTLEHGPSFFANIEPLLRIPSLVQFAWYKNTNEIQFIIADTGIGIKEHIEQAYPGQESDEEAIKLAIKPQVSGTFGKKDPYIEKNNAGVGLFISSNIIRRLNADMYIVSGNGLLHISPRDITGKTLNNDWQGTFVLVTLKLERNTSFTLHNMMQEFREKALSEQKAGDLFEDENRFYLLITNFFGSFAEDKDAAIRFRDNRLIPEVVRGGKKLLVDFDGVSSAPHSFLSALLATPIKNLGLKAYKMIKIINASPEIRETIDFIMDENTS</sequence>
<dbReference type="Gene3D" id="3.30.565.10">
    <property type="entry name" value="Histidine kinase-like ATPase, C-terminal domain"/>
    <property type="match status" value="1"/>
</dbReference>
<organism evidence="2 3">
    <name type="scientific">Methylophilus glucosoxydans</name>
    <dbReference type="NCBI Taxonomy" id="752553"/>
    <lineage>
        <taxon>Bacteria</taxon>
        <taxon>Pseudomonadati</taxon>
        <taxon>Pseudomonadota</taxon>
        <taxon>Betaproteobacteria</taxon>
        <taxon>Nitrosomonadales</taxon>
        <taxon>Methylophilaceae</taxon>
        <taxon>Methylophilus</taxon>
    </lineage>
</organism>
<protein>
    <submittedName>
        <fullName evidence="2">STAS-like domain-containing protein</fullName>
    </submittedName>
</protein>
<accession>A0ABW3GIK0</accession>
<dbReference type="InterPro" id="IPR036890">
    <property type="entry name" value="HATPase_C_sf"/>
</dbReference>
<dbReference type="RefSeq" id="WP_379076810.1">
    <property type="nucleotide sequence ID" value="NZ_JBHTJW010000002.1"/>
</dbReference>
<dbReference type="Pfam" id="PF14213">
    <property type="entry name" value="DUF4325"/>
    <property type="match status" value="1"/>
</dbReference>
<evidence type="ECO:0000313" key="3">
    <source>
        <dbReference type="Proteomes" id="UP001597106"/>
    </source>
</evidence>
<evidence type="ECO:0000313" key="2">
    <source>
        <dbReference type="EMBL" id="MFD0930437.1"/>
    </source>
</evidence>
<dbReference type="InterPro" id="IPR025474">
    <property type="entry name" value="DUF4325"/>
</dbReference>
<feature type="domain" description="DUF4325" evidence="1">
    <location>
        <begin position="364"/>
        <end position="426"/>
    </location>
</feature>
<keyword evidence="3" id="KW-1185">Reference proteome</keyword>
<comment type="caution">
    <text evidence="2">The sequence shown here is derived from an EMBL/GenBank/DDBJ whole genome shotgun (WGS) entry which is preliminary data.</text>
</comment>
<gene>
    <name evidence="2" type="ORF">ACFQ1T_11675</name>
</gene>
<name>A0ABW3GIK0_9PROT</name>
<dbReference type="Proteomes" id="UP001597106">
    <property type="component" value="Unassembled WGS sequence"/>
</dbReference>
<dbReference type="EMBL" id="JBHTJW010000002">
    <property type="protein sequence ID" value="MFD0930437.1"/>
    <property type="molecule type" value="Genomic_DNA"/>
</dbReference>
<evidence type="ECO:0000259" key="1">
    <source>
        <dbReference type="Pfam" id="PF14213"/>
    </source>
</evidence>
<reference evidence="3" key="1">
    <citation type="journal article" date="2019" name="Int. J. Syst. Evol. Microbiol.">
        <title>The Global Catalogue of Microorganisms (GCM) 10K type strain sequencing project: providing services to taxonomists for standard genome sequencing and annotation.</title>
        <authorList>
            <consortium name="The Broad Institute Genomics Platform"/>
            <consortium name="The Broad Institute Genome Sequencing Center for Infectious Disease"/>
            <person name="Wu L."/>
            <person name="Ma J."/>
        </authorList>
    </citation>
    <scope>NUCLEOTIDE SEQUENCE [LARGE SCALE GENOMIC DNA]</scope>
    <source>
        <strain evidence="3">CCUG 59685</strain>
    </source>
</reference>